<dbReference type="EMBL" id="ML179694">
    <property type="protein sequence ID" value="THU82981.1"/>
    <property type="molecule type" value="Genomic_DNA"/>
</dbReference>
<evidence type="ECO:0000313" key="2">
    <source>
        <dbReference type="EMBL" id="THU82981.1"/>
    </source>
</evidence>
<feature type="domain" description="DUF6593" evidence="1">
    <location>
        <begin position="17"/>
        <end position="189"/>
    </location>
</feature>
<name>A0A4S8L3P5_DENBC</name>
<sequence>MKELTFSAAKDLLLAGDLLNTDIIDPNSGQRLYVLHTPQKSGLKGINKLDSFTVDVHKIVTAKPSESRELVGTIEKHAFHVDLIKLGDKEIKPLEWSEKKNKLEFTDPSGGLTYQWICEGNNFRLIDKSDPSSEIAVFKQGERIPISERLETGQDKPEQRWVPPMLSINVGDTQSELFHLVLATFVYYAKIKIEAMGGFASIQSTGTYSASISNVSIILGQCILFRKRLLELLKYLDNEQMHEETVAVVQEAPRSVGSVT</sequence>
<evidence type="ECO:0000259" key="1">
    <source>
        <dbReference type="Pfam" id="PF20236"/>
    </source>
</evidence>
<dbReference type="AlphaFoldDB" id="A0A4S8L3P5"/>
<accession>A0A4S8L3P5</accession>
<keyword evidence="3" id="KW-1185">Reference proteome</keyword>
<gene>
    <name evidence="2" type="ORF">K435DRAFT_844205</name>
</gene>
<dbReference type="Pfam" id="PF20236">
    <property type="entry name" value="DUF6593"/>
    <property type="match status" value="1"/>
</dbReference>
<dbReference type="Proteomes" id="UP000297245">
    <property type="component" value="Unassembled WGS sequence"/>
</dbReference>
<dbReference type="InterPro" id="IPR046528">
    <property type="entry name" value="DUF6593"/>
</dbReference>
<organism evidence="2 3">
    <name type="scientific">Dendrothele bispora (strain CBS 962.96)</name>
    <dbReference type="NCBI Taxonomy" id="1314807"/>
    <lineage>
        <taxon>Eukaryota</taxon>
        <taxon>Fungi</taxon>
        <taxon>Dikarya</taxon>
        <taxon>Basidiomycota</taxon>
        <taxon>Agaricomycotina</taxon>
        <taxon>Agaricomycetes</taxon>
        <taxon>Agaricomycetidae</taxon>
        <taxon>Agaricales</taxon>
        <taxon>Agaricales incertae sedis</taxon>
        <taxon>Dendrothele</taxon>
    </lineage>
</organism>
<proteinExistence type="predicted"/>
<protein>
    <recommendedName>
        <fullName evidence="1">DUF6593 domain-containing protein</fullName>
    </recommendedName>
</protein>
<reference evidence="2 3" key="1">
    <citation type="journal article" date="2019" name="Nat. Ecol. Evol.">
        <title>Megaphylogeny resolves global patterns of mushroom evolution.</title>
        <authorList>
            <person name="Varga T."/>
            <person name="Krizsan K."/>
            <person name="Foldi C."/>
            <person name="Dima B."/>
            <person name="Sanchez-Garcia M."/>
            <person name="Sanchez-Ramirez S."/>
            <person name="Szollosi G.J."/>
            <person name="Szarkandi J.G."/>
            <person name="Papp V."/>
            <person name="Albert L."/>
            <person name="Andreopoulos W."/>
            <person name="Angelini C."/>
            <person name="Antonin V."/>
            <person name="Barry K.W."/>
            <person name="Bougher N.L."/>
            <person name="Buchanan P."/>
            <person name="Buyck B."/>
            <person name="Bense V."/>
            <person name="Catcheside P."/>
            <person name="Chovatia M."/>
            <person name="Cooper J."/>
            <person name="Damon W."/>
            <person name="Desjardin D."/>
            <person name="Finy P."/>
            <person name="Geml J."/>
            <person name="Haridas S."/>
            <person name="Hughes K."/>
            <person name="Justo A."/>
            <person name="Karasinski D."/>
            <person name="Kautmanova I."/>
            <person name="Kiss B."/>
            <person name="Kocsube S."/>
            <person name="Kotiranta H."/>
            <person name="LaButti K.M."/>
            <person name="Lechner B.E."/>
            <person name="Liimatainen K."/>
            <person name="Lipzen A."/>
            <person name="Lukacs Z."/>
            <person name="Mihaltcheva S."/>
            <person name="Morgado L.N."/>
            <person name="Niskanen T."/>
            <person name="Noordeloos M.E."/>
            <person name="Ohm R.A."/>
            <person name="Ortiz-Santana B."/>
            <person name="Ovrebo C."/>
            <person name="Racz N."/>
            <person name="Riley R."/>
            <person name="Savchenko A."/>
            <person name="Shiryaev A."/>
            <person name="Soop K."/>
            <person name="Spirin V."/>
            <person name="Szebenyi C."/>
            <person name="Tomsovsky M."/>
            <person name="Tulloss R.E."/>
            <person name="Uehling J."/>
            <person name="Grigoriev I.V."/>
            <person name="Vagvolgyi C."/>
            <person name="Papp T."/>
            <person name="Martin F.M."/>
            <person name="Miettinen O."/>
            <person name="Hibbett D.S."/>
            <person name="Nagy L.G."/>
        </authorList>
    </citation>
    <scope>NUCLEOTIDE SEQUENCE [LARGE SCALE GENOMIC DNA]</scope>
    <source>
        <strain evidence="2 3">CBS 962.96</strain>
    </source>
</reference>
<evidence type="ECO:0000313" key="3">
    <source>
        <dbReference type="Proteomes" id="UP000297245"/>
    </source>
</evidence>